<name>A0A9I9EA39_CUCME</name>
<dbReference type="AlphaFoldDB" id="A0A9I9EA39"/>
<protein>
    <submittedName>
        <fullName evidence="1">Uncharacterized protein</fullName>
    </submittedName>
</protein>
<dbReference type="Gramene" id="MELO3C030750.2.1">
    <property type="protein sequence ID" value="MELO3C030750.2.1"/>
    <property type="gene ID" value="MELO3C030750.2"/>
</dbReference>
<accession>A0A9I9EA39</accession>
<evidence type="ECO:0000313" key="1">
    <source>
        <dbReference type="EnsemblPlants" id="MELO3C030750.2.1"/>
    </source>
</evidence>
<organism evidence="1">
    <name type="scientific">Cucumis melo</name>
    <name type="common">Muskmelon</name>
    <dbReference type="NCBI Taxonomy" id="3656"/>
    <lineage>
        <taxon>Eukaryota</taxon>
        <taxon>Viridiplantae</taxon>
        <taxon>Streptophyta</taxon>
        <taxon>Embryophyta</taxon>
        <taxon>Tracheophyta</taxon>
        <taxon>Spermatophyta</taxon>
        <taxon>Magnoliopsida</taxon>
        <taxon>eudicotyledons</taxon>
        <taxon>Gunneridae</taxon>
        <taxon>Pentapetalae</taxon>
        <taxon>rosids</taxon>
        <taxon>fabids</taxon>
        <taxon>Cucurbitales</taxon>
        <taxon>Cucurbitaceae</taxon>
        <taxon>Benincaseae</taxon>
        <taxon>Cucumis</taxon>
    </lineage>
</organism>
<reference evidence="1" key="1">
    <citation type="submission" date="2023-03" db="UniProtKB">
        <authorList>
            <consortium name="EnsemblPlants"/>
        </authorList>
    </citation>
    <scope>IDENTIFICATION</scope>
</reference>
<sequence length="71" mass="7811">MTITKFLLHLLQKGLKASFGIFGRIYQKSSRIFFLGSERDVLLGRSLGGGETSLVSFCLGCIICLLLKTTL</sequence>
<dbReference type="EnsemblPlants" id="MELO3C030750.2.1">
    <property type="protein sequence ID" value="MELO3C030750.2.1"/>
    <property type="gene ID" value="MELO3C030750.2"/>
</dbReference>
<proteinExistence type="predicted"/>